<feature type="site" description="Important for acyl-CoA specificity" evidence="7">
    <location>
        <position position="111"/>
    </location>
</feature>
<feature type="binding site" evidence="7">
    <location>
        <position position="249"/>
    </location>
    <ligand>
        <name>substrate</name>
    </ligand>
</feature>
<dbReference type="Gene3D" id="3.40.50.880">
    <property type="match status" value="1"/>
</dbReference>
<feature type="active site" evidence="7">
    <location>
        <position position="237"/>
    </location>
</feature>
<dbReference type="GO" id="GO:0008899">
    <property type="term" value="F:homoserine O-succinyltransferase activity"/>
    <property type="evidence" value="ECO:0007669"/>
    <property type="project" value="UniProtKB-EC"/>
</dbReference>
<keyword evidence="4 7" id="KW-0486">Methionine biosynthesis</keyword>
<evidence type="ECO:0000256" key="7">
    <source>
        <dbReference type="HAMAP-Rule" id="MF_00295"/>
    </source>
</evidence>
<dbReference type="InterPro" id="IPR029062">
    <property type="entry name" value="Class_I_gatase-like"/>
</dbReference>
<dbReference type="PIRSF" id="PIRSF000450">
    <property type="entry name" value="H_ser_succinyltr"/>
    <property type="match status" value="1"/>
</dbReference>
<keyword evidence="9" id="KW-1185">Reference proteome</keyword>
<evidence type="ECO:0000256" key="3">
    <source>
        <dbReference type="ARBA" id="ARBA00022679"/>
    </source>
</evidence>
<dbReference type="InterPro" id="IPR005697">
    <property type="entry name" value="HST_MetA"/>
</dbReference>
<comment type="subcellular location">
    <subcellularLocation>
        <location evidence="7">Cytoplasm</location>
    </subcellularLocation>
</comment>
<feature type="binding site" evidence="7">
    <location>
        <position position="163"/>
    </location>
    <ligand>
        <name>substrate</name>
    </ligand>
</feature>
<feature type="active site" description="Proton acceptor" evidence="7">
    <location>
        <position position="235"/>
    </location>
</feature>
<organism evidence="8 9">
    <name type="scientific">Clostridium aromativorans</name>
    <dbReference type="NCBI Taxonomy" id="2836848"/>
    <lineage>
        <taxon>Bacteria</taxon>
        <taxon>Bacillati</taxon>
        <taxon>Bacillota</taxon>
        <taxon>Clostridia</taxon>
        <taxon>Eubacteriales</taxon>
        <taxon>Clostridiaceae</taxon>
        <taxon>Clostridium</taxon>
    </lineage>
</organism>
<dbReference type="Proteomes" id="UP001165422">
    <property type="component" value="Unassembled WGS sequence"/>
</dbReference>
<keyword evidence="3 7" id="KW-0808">Transferase</keyword>
<evidence type="ECO:0000313" key="9">
    <source>
        <dbReference type="Proteomes" id="UP001165422"/>
    </source>
</evidence>
<accession>A0ABS8N7S9</accession>
<sequence length="314" mass="37079">MPIKIRDDLPAAEILNNENIFVMPENIAFHQDIRPLKIAILNLMPIKITTEVQLLRLIGNTALQIEVELLHPKTHISKNTSEEYLTNFYKTFDDVKDEKFDGLIITGAPIEHLKFEQVNYWEELEDIMEWSIHNVYSTLHICWGAQAGLYYHYGIPKYSLKEKMFGVFKHRVVQKDVKLVRGFDDEFFAPHSRYTEVRREDIEKVDELTIVAESDEAGIYLVLDKNARQIFVMGHSEYDPLTLKSEYLRDKAKGSNIKIPRNYFPQDDPEKDPVVRWRGHSNLLFSNWLNYYVYQETPYDLNKIEPLKRLDRIR</sequence>
<gene>
    <name evidence="8" type="primary">metA</name>
    <name evidence="7" type="synonym">metAA</name>
    <name evidence="8" type="ORF">LN736_13460</name>
</gene>
<feature type="site" description="Important for substrate specificity" evidence="7">
    <location>
        <position position="192"/>
    </location>
</feature>
<feature type="binding site" evidence="7">
    <location>
        <position position="192"/>
    </location>
    <ligand>
        <name>substrate</name>
    </ligand>
</feature>
<reference evidence="8" key="1">
    <citation type="submission" date="2021-11" db="EMBL/GenBank/DDBJ databases">
        <authorList>
            <person name="Qingchun L."/>
            <person name="Dong Z."/>
            <person name="Zongwei Q."/>
            <person name="Jia Z."/>
            <person name="Duotao L."/>
        </authorList>
    </citation>
    <scope>NUCLEOTIDE SEQUENCE</scope>
    <source>
        <strain evidence="8">WLY-B-L2</strain>
    </source>
</reference>
<comment type="caution">
    <text evidence="8">The sequence shown here is derived from an EMBL/GenBank/DDBJ whole genome shotgun (WGS) entry which is preliminary data.</text>
</comment>
<comment type="pathway">
    <text evidence="7">Amino-acid biosynthesis; L-methionine biosynthesis via de novo pathway; O-acetyl-L-homoserine from L-homoserine: step 1/1.</text>
</comment>
<dbReference type="Pfam" id="PF04204">
    <property type="entry name" value="HTS"/>
    <property type="match status" value="1"/>
</dbReference>
<evidence type="ECO:0000256" key="1">
    <source>
        <dbReference type="ARBA" id="ARBA00022490"/>
    </source>
</evidence>
<comment type="caution">
    <text evidence="7">Lacks conserved residue(s) required for the propagation of feature annotation.</text>
</comment>
<comment type="function">
    <text evidence="7">Transfers an acetyl group from acetyl-CoA to L-homoserine, forming acetyl-L-homoserine.</text>
</comment>
<dbReference type="PANTHER" id="PTHR20919">
    <property type="entry name" value="HOMOSERINE O-SUCCINYLTRANSFERASE"/>
    <property type="match status" value="1"/>
</dbReference>
<comment type="catalytic activity">
    <reaction evidence="6 7">
        <text>L-homoserine + acetyl-CoA = O-acetyl-L-homoserine + CoA</text>
        <dbReference type="Rhea" id="RHEA:13701"/>
        <dbReference type="ChEBI" id="CHEBI:57287"/>
        <dbReference type="ChEBI" id="CHEBI:57288"/>
        <dbReference type="ChEBI" id="CHEBI:57476"/>
        <dbReference type="ChEBI" id="CHEBI:57716"/>
        <dbReference type="EC" id="2.3.1.31"/>
    </reaction>
</comment>
<dbReference type="CDD" id="cd03131">
    <property type="entry name" value="GATase1_HTS"/>
    <property type="match status" value="1"/>
</dbReference>
<feature type="active site" description="Acyl-thioester intermediate" evidence="7">
    <location>
        <position position="142"/>
    </location>
</feature>
<dbReference type="NCBIfam" id="TIGR01001">
    <property type="entry name" value="metA"/>
    <property type="match status" value="1"/>
</dbReference>
<evidence type="ECO:0000256" key="5">
    <source>
        <dbReference type="ARBA" id="ARBA00023315"/>
    </source>
</evidence>
<evidence type="ECO:0000256" key="4">
    <source>
        <dbReference type="ARBA" id="ARBA00023167"/>
    </source>
</evidence>
<dbReference type="InterPro" id="IPR033752">
    <property type="entry name" value="MetA_family"/>
</dbReference>
<dbReference type="EC" id="2.3.1.31" evidence="7"/>
<dbReference type="SUPFAM" id="SSF52317">
    <property type="entry name" value="Class I glutamine amidotransferase-like"/>
    <property type="match status" value="1"/>
</dbReference>
<keyword evidence="1 7" id="KW-0963">Cytoplasm</keyword>
<evidence type="ECO:0000256" key="2">
    <source>
        <dbReference type="ARBA" id="ARBA00022605"/>
    </source>
</evidence>
<keyword evidence="2 7" id="KW-0028">Amino-acid biosynthesis</keyword>
<dbReference type="RefSeq" id="WP_229981720.1">
    <property type="nucleotide sequence ID" value="NZ_JAJJPB010000019.1"/>
</dbReference>
<dbReference type="EMBL" id="JAJJPB010000019">
    <property type="protein sequence ID" value="MCC9295869.1"/>
    <property type="molecule type" value="Genomic_DNA"/>
</dbReference>
<name>A0ABS8N7S9_9CLOT</name>
<keyword evidence="5 7" id="KW-0012">Acyltransferase</keyword>
<dbReference type="HAMAP" id="MF_00295">
    <property type="entry name" value="MetA_acyltransf"/>
    <property type="match status" value="1"/>
</dbReference>
<dbReference type="PANTHER" id="PTHR20919:SF0">
    <property type="entry name" value="HOMOSERINE O-SUCCINYLTRANSFERASE"/>
    <property type="match status" value="1"/>
</dbReference>
<comment type="similarity">
    <text evidence="7">Belongs to the MetA family.</text>
</comment>
<proteinExistence type="inferred from homology"/>
<protein>
    <recommendedName>
        <fullName evidence="7">Homoserine O-acetyltransferase</fullName>
        <shortName evidence="7">HAT</shortName>
        <ecNumber evidence="7">2.3.1.31</ecNumber>
    </recommendedName>
    <alternativeName>
        <fullName evidence="7">Homoserine transacetylase</fullName>
        <shortName evidence="7">HTA</shortName>
    </alternativeName>
</protein>
<evidence type="ECO:0000313" key="8">
    <source>
        <dbReference type="EMBL" id="MCC9295869.1"/>
    </source>
</evidence>
<evidence type="ECO:0000256" key="6">
    <source>
        <dbReference type="ARBA" id="ARBA00049043"/>
    </source>
</evidence>